<gene>
    <name evidence="3" type="ORF">HMPREF0381_1861</name>
</gene>
<proteinExistence type="predicted"/>
<dbReference type="AlphaFoldDB" id="E6LPH6"/>
<dbReference type="SUPFAM" id="SSF55729">
    <property type="entry name" value="Acyl-CoA N-acyltransferases (Nat)"/>
    <property type="match status" value="1"/>
</dbReference>
<dbReference type="eggNOG" id="COG0456">
    <property type="taxonomic scope" value="Bacteria"/>
</dbReference>
<dbReference type="EMBL" id="AEPW01000077">
    <property type="protein sequence ID" value="EFU76245.1"/>
    <property type="molecule type" value="Genomic_DNA"/>
</dbReference>
<dbReference type="Gene3D" id="3.40.630.30">
    <property type="match status" value="1"/>
</dbReference>
<dbReference type="InterPro" id="IPR050769">
    <property type="entry name" value="NAT_camello-type"/>
</dbReference>
<dbReference type="PANTHER" id="PTHR13947">
    <property type="entry name" value="GNAT FAMILY N-ACETYLTRANSFERASE"/>
    <property type="match status" value="1"/>
</dbReference>
<accession>E6LPH6</accession>
<comment type="caution">
    <text evidence="3">The sequence shown here is derived from an EMBL/GenBank/DDBJ whole genome shotgun (WGS) entry which is preliminary data.</text>
</comment>
<dbReference type="PANTHER" id="PTHR13947:SF37">
    <property type="entry name" value="LD18367P"/>
    <property type="match status" value="1"/>
</dbReference>
<protein>
    <submittedName>
        <fullName evidence="3">Acetyltransferase, GNAT family</fullName>
    </submittedName>
</protein>
<organism evidence="3 4">
    <name type="scientific">Lachnoanaerobaculum saburreum DSM 3986</name>
    <dbReference type="NCBI Taxonomy" id="887325"/>
    <lineage>
        <taxon>Bacteria</taxon>
        <taxon>Bacillati</taxon>
        <taxon>Bacillota</taxon>
        <taxon>Clostridia</taxon>
        <taxon>Lachnospirales</taxon>
        <taxon>Lachnospiraceae</taxon>
        <taxon>Lachnoanaerobaculum</taxon>
    </lineage>
</organism>
<feature type="domain" description="N-acetyltransferase" evidence="2">
    <location>
        <begin position="10"/>
        <end position="154"/>
    </location>
</feature>
<dbReference type="CDD" id="cd04301">
    <property type="entry name" value="NAT_SF"/>
    <property type="match status" value="1"/>
</dbReference>
<evidence type="ECO:0000259" key="2">
    <source>
        <dbReference type="PROSITE" id="PS51186"/>
    </source>
</evidence>
<sequence length="154" mass="17716">MQVWEDERNYMIREIDISDAEDIQKICKTSLGYDVDISTVSNQIKKLSCDNKNHILAVYEDENTKKVIGFVHAQVYESVYSDTGLNILGLAVNPDFHGNGVGKKLIGYIEKYAMDNGISFIRLNSANHRVEAHKFYENIGYKCDKLQKRFIKIF</sequence>
<evidence type="ECO:0000256" key="1">
    <source>
        <dbReference type="ARBA" id="ARBA00022679"/>
    </source>
</evidence>
<name>E6LPH6_9FIRM</name>
<reference evidence="3 4" key="1">
    <citation type="submission" date="2010-12" db="EMBL/GenBank/DDBJ databases">
        <authorList>
            <person name="Muzny D."/>
            <person name="Qin X."/>
            <person name="Deng J."/>
            <person name="Jiang H."/>
            <person name="Liu Y."/>
            <person name="Qu J."/>
            <person name="Song X.-Z."/>
            <person name="Zhang L."/>
            <person name="Thornton R."/>
            <person name="Coyle M."/>
            <person name="Francisco L."/>
            <person name="Jackson L."/>
            <person name="Javaid M."/>
            <person name="Korchina V."/>
            <person name="Kovar C."/>
            <person name="Mata R."/>
            <person name="Mathew T."/>
            <person name="Ngo R."/>
            <person name="Nguyen L."/>
            <person name="Nguyen N."/>
            <person name="Okwuonu G."/>
            <person name="Ongeri F."/>
            <person name="Pham C."/>
            <person name="Simmons D."/>
            <person name="Wilczek-Boney K."/>
            <person name="Hale W."/>
            <person name="Jakkamsetti A."/>
            <person name="Pham P."/>
            <person name="Ruth R."/>
            <person name="San Lucas F."/>
            <person name="Warren J."/>
            <person name="Zhang J."/>
            <person name="Zhao Z."/>
            <person name="Zhou C."/>
            <person name="Zhu D."/>
            <person name="Lee S."/>
            <person name="Bess C."/>
            <person name="Blankenburg K."/>
            <person name="Forbes L."/>
            <person name="Fu Q."/>
            <person name="Gubbala S."/>
            <person name="Hirani K."/>
            <person name="Jayaseelan J.C."/>
            <person name="Lara F."/>
            <person name="Munidasa M."/>
            <person name="Palculict T."/>
            <person name="Patil S."/>
            <person name="Pu L.-L."/>
            <person name="Saada N."/>
            <person name="Tang L."/>
            <person name="Weissenberger G."/>
            <person name="Zhu Y."/>
            <person name="Hemphill L."/>
            <person name="Shang Y."/>
            <person name="Youmans B."/>
            <person name="Ayvaz T."/>
            <person name="Ross M."/>
            <person name="Santibanez J."/>
            <person name="Aqrawi P."/>
            <person name="Gross S."/>
            <person name="Joshi V."/>
            <person name="Fowler G."/>
            <person name="Nazareth L."/>
            <person name="Reid J."/>
            <person name="Worley K."/>
            <person name="Petrosino J."/>
            <person name="Highlander S."/>
            <person name="Gibbs R."/>
        </authorList>
    </citation>
    <scope>NUCLEOTIDE SEQUENCE [LARGE SCALE GENOMIC DNA]</scope>
    <source>
        <strain evidence="3 4">DSM 3986</strain>
    </source>
</reference>
<dbReference type="PROSITE" id="PS51186">
    <property type="entry name" value="GNAT"/>
    <property type="match status" value="1"/>
</dbReference>
<dbReference type="InterPro" id="IPR000182">
    <property type="entry name" value="GNAT_dom"/>
</dbReference>
<dbReference type="GO" id="GO:0008080">
    <property type="term" value="F:N-acetyltransferase activity"/>
    <property type="evidence" value="ECO:0007669"/>
    <property type="project" value="InterPro"/>
</dbReference>
<dbReference type="Pfam" id="PF00583">
    <property type="entry name" value="Acetyltransf_1"/>
    <property type="match status" value="1"/>
</dbReference>
<evidence type="ECO:0000313" key="3">
    <source>
        <dbReference type="EMBL" id="EFU76245.1"/>
    </source>
</evidence>
<evidence type="ECO:0000313" key="4">
    <source>
        <dbReference type="Proteomes" id="UP000003434"/>
    </source>
</evidence>
<dbReference type="InterPro" id="IPR016181">
    <property type="entry name" value="Acyl_CoA_acyltransferase"/>
</dbReference>
<dbReference type="Proteomes" id="UP000003434">
    <property type="component" value="Unassembled WGS sequence"/>
</dbReference>
<dbReference type="HOGENOM" id="CLU_013985_34_4_9"/>
<keyword evidence="1 3" id="KW-0808">Transferase</keyword>